<evidence type="ECO:0000313" key="2">
    <source>
        <dbReference type="EMBL" id="KPL77440.1"/>
    </source>
</evidence>
<organism evidence="2 3">
    <name type="scientific">Levilinea saccharolytica</name>
    <dbReference type="NCBI Taxonomy" id="229921"/>
    <lineage>
        <taxon>Bacteria</taxon>
        <taxon>Bacillati</taxon>
        <taxon>Chloroflexota</taxon>
        <taxon>Anaerolineae</taxon>
        <taxon>Anaerolineales</taxon>
        <taxon>Anaerolineaceae</taxon>
        <taxon>Levilinea</taxon>
    </lineage>
</organism>
<proteinExistence type="predicted"/>
<dbReference type="InterPro" id="IPR003718">
    <property type="entry name" value="OsmC/Ohr_fam"/>
</dbReference>
<keyword evidence="1" id="KW-1133">Transmembrane helix</keyword>
<dbReference type="SUPFAM" id="SSF82784">
    <property type="entry name" value="OsmC-like"/>
    <property type="match status" value="1"/>
</dbReference>
<dbReference type="InterPro" id="IPR036102">
    <property type="entry name" value="OsmC/Ohrsf"/>
</dbReference>
<protein>
    <recommendedName>
        <fullName evidence="4">Osmotically inducible protein C</fullName>
    </recommendedName>
</protein>
<dbReference type="OrthoDB" id="1433018at2"/>
<evidence type="ECO:0008006" key="4">
    <source>
        <dbReference type="Google" id="ProtNLM"/>
    </source>
</evidence>
<sequence length="144" mass="15662">MPKKLVSVDAVQVENYKIETRARQHVAIVDQPPAGGGSDAGPTPLEYLFISLAGCVVTIGTIIARQRHLPVRKIEAHVEGELDTDVLMGKSTEVRAGFSGVRVVAKIDADMTQQEKEAFLHEIDARCPISDNVFNTTPIELIAE</sequence>
<dbReference type="PANTHER" id="PTHR35368">
    <property type="entry name" value="HYDROPEROXIDE REDUCTASE"/>
    <property type="match status" value="1"/>
</dbReference>
<dbReference type="STRING" id="229921.ADN01_16225"/>
<feature type="transmembrane region" description="Helical" evidence="1">
    <location>
        <begin position="47"/>
        <end position="64"/>
    </location>
</feature>
<dbReference type="Proteomes" id="UP000050501">
    <property type="component" value="Unassembled WGS sequence"/>
</dbReference>
<dbReference type="AlphaFoldDB" id="A0A0P6XQB3"/>
<evidence type="ECO:0000256" key="1">
    <source>
        <dbReference type="SAM" id="Phobius"/>
    </source>
</evidence>
<evidence type="ECO:0000313" key="3">
    <source>
        <dbReference type="Proteomes" id="UP000050501"/>
    </source>
</evidence>
<dbReference type="InterPro" id="IPR052924">
    <property type="entry name" value="OsmC/Ohr_hydroprdx_reductase"/>
</dbReference>
<reference evidence="2 3" key="1">
    <citation type="submission" date="2015-07" db="EMBL/GenBank/DDBJ databases">
        <title>Genome sequence of Levilinea saccharolytica DSM 16555.</title>
        <authorList>
            <person name="Hemp J."/>
            <person name="Ward L.M."/>
            <person name="Pace L.A."/>
            <person name="Fischer W.W."/>
        </authorList>
    </citation>
    <scope>NUCLEOTIDE SEQUENCE [LARGE SCALE GENOMIC DNA]</scope>
    <source>
        <strain evidence="2 3">KIBI-1</strain>
    </source>
</reference>
<keyword evidence="3" id="KW-1185">Reference proteome</keyword>
<gene>
    <name evidence="2" type="ORF">ADN01_16225</name>
</gene>
<comment type="caution">
    <text evidence="2">The sequence shown here is derived from an EMBL/GenBank/DDBJ whole genome shotgun (WGS) entry which is preliminary data.</text>
</comment>
<dbReference type="InterPro" id="IPR015946">
    <property type="entry name" value="KH_dom-like_a/b"/>
</dbReference>
<accession>A0A0P6XQB3</accession>
<dbReference type="Pfam" id="PF02566">
    <property type="entry name" value="OsmC"/>
    <property type="match status" value="1"/>
</dbReference>
<dbReference type="EMBL" id="LGCM01000060">
    <property type="protein sequence ID" value="KPL77440.1"/>
    <property type="molecule type" value="Genomic_DNA"/>
</dbReference>
<name>A0A0P6XQB3_9CHLR</name>
<dbReference type="PANTHER" id="PTHR35368:SF1">
    <property type="entry name" value="HYDROPEROXIDE REDUCTASE"/>
    <property type="match status" value="1"/>
</dbReference>
<dbReference type="RefSeq" id="WP_062419134.1">
    <property type="nucleotide sequence ID" value="NZ_DF967974.1"/>
</dbReference>
<keyword evidence="1" id="KW-0472">Membrane</keyword>
<dbReference type="Gene3D" id="3.30.300.20">
    <property type="match status" value="1"/>
</dbReference>
<keyword evidence="1" id="KW-0812">Transmembrane</keyword>